<dbReference type="AlphaFoldDB" id="A0A2T4HAY4"/>
<dbReference type="Proteomes" id="UP000241587">
    <property type="component" value="Unassembled WGS sequence"/>
</dbReference>
<comment type="caution">
    <text evidence="1">The sequence shown here is derived from an EMBL/GenBank/DDBJ whole genome shotgun (WGS) entry which is preliminary data.</text>
</comment>
<name>A0A2T4HAY4_FUSCU</name>
<sequence length="68" mass="7626">MVHLWQVDVNEAIIFSGRHPAPRTFQSKYRVAAASTSVAKGWQLDPLGRDKVKCLVRLADSTRPQLAH</sequence>
<proteinExistence type="predicted"/>
<dbReference type="EMBL" id="PVEM01000001">
    <property type="protein sequence ID" value="PTD12972.1"/>
    <property type="molecule type" value="Genomic_DNA"/>
</dbReference>
<accession>A0A2T4HAY4</accession>
<gene>
    <name evidence="1" type="ORF">FCULG_00003551</name>
</gene>
<keyword evidence="2" id="KW-1185">Reference proteome</keyword>
<protein>
    <submittedName>
        <fullName evidence="1">Uncharacterized protein</fullName>
    </submittedName>
</protein>
<evidence type="ECO:0000313" key="1">
    <source>
        <dbReference type="EMBL" id="PTD12972.1"/>
    </source>
</evidence>
<dbReference type="OrthoDB" id="10282337at2759"/>
<evidence type="ECO:0000313" key="2">
    <source>
        <dbReference type="Proteomes" id="UP000241587"/>
    </source>
</evidence>
<reference evidence="1 2" key="1">
    <citation type="submission" date="2018-02" db="EMBL/GenBank/DDBJ databases">
        <title>Fusarium culmorum secondary metabolites in fungal-bacterial-plant interactions.</title>
        <authorList>
            <person name="Schmidt R."/>
        </authorList>
    </citation>
    <scope>NUCLEOTIDE SEQUENCE [LARGE SCALE GENOMIC DNA]</scope>
    <source>
        <strain evidence="1 2">PV</strain>
    </source>
</reference>
<organism evidence="1 2">
    <name type="scientific">Fusarium culmorum</name>
    <dbReference type="NCBI Taxonomy" id="5516"/>
    <lineage>
        <taxon>Eukaryota</taxon>
        <taxon>Fungi</taxon>
        <taxon>Dikarya</taxon>
        <taxon>Ascomycota</taxon>
        <taxon>Pezizomycotina</taxon>
        <taxon>Sordariomycetes</taxon>
        <taxon>Hypocreomycetidae</taxon>
        <taxon>Hypocreales</taxon>
        <taxon>Nectriaceae</taxon>
        <taxon>Fusarium</taxon>
    </lineage>
</organism>